<gene>
    <name evidence="6" type="ORF">E4635_08920</name>
</gene>
<proteinExistence type="predicted"/>
<dbReference type="AlphaFoldDB" id="A0A4Z0L6H6"/>
<reference evidence="6 7" key="1">
    <citation type="submission" date="2019-04" db="EMBL/GenBank/DDBJ databases">
        <title>Flavobacterium sp. strain DS2-A Genome sequencing and assembly.</title>
        <authorList>
            <person name="Kim I."/>
        </authorList>
    </citation>
    <scope>NUCLEOTIDE SEQUENCE [LARGE SCALE GENOMIC DNA]</scope>
    <source>
        <strain evidence="6 7">DS2-A</strain>
    </source>
</reference>
<dbReference type="InterPro" id="IPR041700">
    <property type="entry name" value="OMP_b-brl_3"/>
</dbReference>
<name>A0A4Z0L6H6_9FLAO</name>
<dbReference type="PANTHER" id="PTHR40980">
    <property type="entry name" value="PLUG DOMAIN-CONTAINING PROTEIN"/>
    <property type="match status" value="1"/>
</dbReference>
<keyword evidence="4" id="KW-0732">Signal</keyword>
<feature type="signal peptide" evidence="4">
    <location>
        <begin position="1"/>
        <end position="21"/>
    </location>
</feature>
<dbReference type="SUPFAM" id="SSF49464">
    <property type="entry name" value="Carboxypeptidase regulatory domain-like"/>
    <property type="match status" value="1"/>
</dbReference>
<dbReference type="OrthoDB" id="8764943at2"/>
<comment type="caution">
    <text evidence="6">The sequence shown here is derived from an EMBL/GenBank/DDBJ whole genome shotgun (WGS) entry which is preliminary data.</text>
</comment>
<dbReference type="GO" id="GO:0009279">
    <property type="term" value="C:cell outer membrane"/>
    <property type="evidence" value="ECO:0007669"/>
    <property type="project" value="UniProtKB-SubCell"/>
</dbReference>
<protein>
    <submittedName>
        <fullName evidence="6">TonB-dependent receptor</fullName>
    </submittedName>
</protein>
<dbReference type="InterPro" id="IPR036942">
    <property type="entry name" value="Beta-barrel_TonB_sf"/>
</dbReference>
<evidence type="ECO:0000256" key="2">
    <source>
        <dbReference type="ARBA" id="ARBA00023136"/>
    </source>
</evidence>
<evidence type="ECO:0000256" key="4">
    <source>
        <dbReference type="SAM" id="SignalP"/>
    </source>
</evidence>
<dbReference type="SUPFAM" id="SSF56935">
    <property type="entry name" value="Porins"/>
    <property type="match status" value="1"/>
</dbReference>
<dbReference type="InterPro" id="IPR037066">
    <property type="entry name" value="Plug_dom_sf"/>
</dbReference>
<dbReference type="Proteomes" id="UP000297407">
    <property type="component" value="Unassembled WGS sequence"/>
</dbReference>
<organism evidence="6 7">
    <name type="scientific">Flavobacterium humi</name>
    <dbReference type="NCBI Taxonomy" id="2562683"/>
    <lineage>
        <taxon>Bacteria</taxon>
        <taxon>Pseudomonadati</taxon>
        <taxon>Bacteroidota</taxon>
        <taxon>Flavobacteriia</taxon>
        <taxon>Flavobacteriales</taxon>
        <taxon>Flavobacteriaceae</taxon>
        <taxon>Flavobacterium</taxon>
    </lineage>
</organism>
<evidence type="ECO:0000256" key="3">
    <source>
        <dbReference type="ARBA" id="ARBA00023237"/>
    </source>
</evidence>
<accession>A0A4Z0L6H6</accession>
<dbReference type="RefSeq" id="WP_135526286.1">
    <property type="nucleotide sequence ID" value="NZ_SRLH01000004.1"/>
</dbReference>
<keyword evidence="3" id="KW-0998">Cell outer membrane</keyword>
<keyword evidence="6" id="KW-0675">Receptor</keyword>
<feature type="chain" id="PRO_5021487996" evidence="4">
    <location>
        <begin position="22"/>
        <end position="795"/>
    </location>
</feature>
<dbReference type="Gene3D" id="2.170.130.10">
    <property type="entry name" value="TonB-dependent receptor, plug domain"/>
    <property type="match status" value="1"/>
</dbReference>
<feature type="domain" description="Outer membrane protein beta-barrel" evidence="5">
    <location>
        <begin position="372"/>
        <end position="770"/>
    </location>
</feature>
<keyword evidence="7" id="KW-1185">Reference proteome</keyword>
<evidence type="ECO:0000313" key="7">
    <source>
        <dbReference type="Proteomes" id="UP000297407"/>
    </source>
</evidence>
<dbReference type="InterPro" id="IPR008969">
    <property type="entry name" value="CarboxyPept-like_regulatory"/>
</dbReference>
<dbReference type="Gene3D" id="2.40.170.20">
    <property type="entry name" value="TonB-dependent receptor, beta-barrel domain"/>
    <property type="match status" value="1"/>
</dbReference>
<dbReference type="EMBL" id="SRLH01000004">
    <property type="protein sequence ID" value="TGD58116.1"/>
    <property type="molecule type" value="Genomic_DNA"/>
</dbReference>
<evidence type="ECO:0000313" key="6">
    <source>
        <dbReference type="EMBL" id="TGD58116.1"/>
    </source>
</evidence>
<dbReference type="PANTHER" id="PTHR40980:SF4">
    <property type="entry name" value="TONB-DEPENDENT RECEPTOR-LIKE BETA-BARREL DOMAIN-CONTAINING PROTEIN"/>
    <property type="match status" value="1"/>
</dbReference>
<dbReference type="Pfam" id="PF14905">
    <property type="entry name" value="OMP_b-brl_3"/>
    <property type="match status" value="1"/>
</dbReference>
<evidence type="ECO:0000259" key="5">
    <source>
        <dbReference type="Pfam" id="PF14905"/>
    </source>
</evidence>
<keyword evidence="2" id="KW-0472">Membrane</keyword>
<sequence>MNKTTLFIFLLLPVWAFSQSASFQLKGKVSSTSDALAQASIELFNPKGEKAAATLTGADGTFAVTVPGSTFKIKISATGFMVWEKDILMDKDTDLGLVFLSESTTRLGEVSITASKKTIEQKTDRLVYHAGNNLSHAGGDALDVLATAPGVMVQNNTIGLLGKGTARVMIDGRMVELSGEELVTFLKSLAASDIKDIEIISNPPAKYDAGGEGGLLNIILKKGARDAWKNTTTASYDQNTYAFYTLRNSFNYSKGKIRFSCTGNGRLGNSKETEKLDIYYPDGLWQLRDDSKIKKDNLSGRLSLDYNISDKTTVGAQYLNDNGNPDIQSNTAISVYNTANNLDAIVLNKGLNNKHTDSQTYNAHVLSQLGSGKKIAVDIDHFTFASRFDKDFVATAYTPDMEFQEVTQSAKNQSGQNIKNTSIKADMEHSLSFLDLSYGFKASFTNSKSAVGYFNTITGTPELDPNQSNEFAYKENNQALYISGNKKWKEKWDMQLGLRLENMQTNGYSQTLGQHTENSYVKLFPTVYLSYHKNENHTFNFSYGKRINKPGFSMLNPFRSYINSNSYSEGNPFLKPSFHDNFDFTYVYKEKLRSNIFCNATTDGYGVLFTSNPDTNTQIISRGNYYKGYSYGIGENYASEITPWWESENSVYLLGSKTNFTTDIDAVPANGFQFYVATSNTFSLGKGTKLQLDYMYNSPNKSGLYTTGYASGLDIAIKQQLLGKSLQITLLANDVFNTAYLKEYTSVVNGIKQVYSENESSRFFRVSVTYMFGNSKINVKQRELGNEEEKKRAVK</sequence>
<comment type="subcellular location">
    <subcellularLocation>
        <location evidence="1">Cell outer membrane</location>
    </subcellularLocation>
</comment>
<evidence type="ECO:0000256" key="1">
    <source>
        <dbReference type="ARBA" id="ARBA00004442"/>
    </source>
</evidence>